<dbReference type="Gene3D" id="3.40.710.10">
    <property type="entry name" value="DD-peptidase/beta-lactamase superfamily"/>
    <property type="match status" value="1"/>
</dbReference>
<dbReference type="PANTHER" id="PTHR43283:SF7">
    <property type="entry name" value="BETA-LACTAMASE-RELATED DOMAIN-CONTAINING PROTEIN"/>
    <property type="match status" value="1"/>
</dbReference>
<keyword evidence="3" id="KW-1185">Reference proteome</keyword>
<dbReference type="Pfam" id="PF00144">
    <property type="entry name" value="Beta-lactamase"/>
    <property type="match status" value="1"/>
</dbReference>
<protein>
    <submittedName>
        <fullName evidence="2">CubicO group peptidase (Beta-lactamase class C family)</fullName>
    </submittedName>
</protein>
<dbReference type="InterPro" id="IPR012338">
    <property type="entry name" value="Beta-lactam/transpept-like"/>
</dbReference>
<dbReference type="PANTHER" id="PTHR43283">
    <property type="entry name" value="BETA-LACTAMASE-RELATED"/>
    <property type="match status" value="1"/>
</dbReference>
<dbReference type="InterPro" id="IPR001466">
    <property type="entry name" value="Beta-lactam-related"/>
</dbReference>
<organism evidence="2 3">
    <name type="scientific">Reinekea marinisedimentorum</name>
    <dbReference type="NCBI Taxonomy" id="230495"/>
    <lineage>
        <taxon>Bacteria</taxon>
        <taxon>Pseudomonadati</taxon>
        <taxon>Pseudomonadota</taxon>
        <taxon>Gammaproteobacteria</taxon>
        <taxon>Oceanospirillales</taxon>
        <taxon>Saccharospirillaceae</taxon>
        <taxon>Reinekea</taxon>
    </lineage>
</organism>
<gene>
    <name evidence="2" type="ORF">BCF53_109149</name>
</gene>
<dbReference type="InterPro" id="IPR050789">
    <property type="entry name" value="Diverse_Enzym_Activities"/>
</dbReference>
<dbReference type="OrthoDB" id="9814204at2"/>
<feature type="domain" description="Beta-lactamase-related" evidence="1">
    <location>
        <begin position="15"/>
        <end position="280"/>
    </location>
</feature>
<dbReference type="EMBL" id="SLZR01000009">
    <property type="protein sequence ID" value="TCS40439.1"/>
    <property type="molecule type" value="Genomic_DNA"/>
</dbReference>
<dbReference type="RefSeq" id="WP_132701949.1">
    <property type="nucleotide sequence ID" value="NZ_SLZR01000009.1"/>
</dbReference>
<dbReference type="Proteomes" id="UP000295793">
    <property type="component" value="Unassembled WGS sequence"/>
</dbReference>
<evidence type="ECO:0000313" key="3">
    <source>
        <dbReference type="Proteomes" id="UP000295793"/>
    </source>
</evidence>
<evidence type="ECO:0000313" key="2">
    <source>
        <dbReference type="EMBL" id="TCS40439.1"/>
    </source>
</evidence>
<proteinExistence type="predicted"/>
<sequence>MDKTARSFENIKTIHIAYKGEQVWAKAYNNADLNAVANIKSASKSIMSAVVGIAIDKGILSGVDQPIAALLQDQLPENPDPQLNQITIGHLLSMQAGLERTSGRNYGRWVTSSNWVKTALSWPFVEQVGGNMQYSTGSTHLLSAIIMRETGEHTYRLANQWLAGSGVRIESWETDPQGIPMGGNQVGMKPASLLAFGELYRRGGVSADGQRIIPQQWINESWQPRTQSRFHRGQYGYGWFIQSFAGVQGYYGWGYGGQMIYVFPDQELTIAITSQETLPSGRTGYRDLLLEMVSRDIIAPLTANARLSSQAVSN</sequence>
<dbReference type="SUPFAM" id="SSF56601">
    <property type="entry name" value="beta-lactamase/transpeptidase-like"/>
    <property type="match status" value="1"/>
</dbReference>
<reference evidence="2 3" key="1">
    <citation type="submission" date="2019-03" db="EMBL/GenBank/DDBJ databases">
        <title>Genomic Encyclopedia of Archaeal and Bacterial Type Strains, Phase II (KMG-II): from individual species to whole genera.</title>
        <authorList>
            <person name="Goeker M."/>
        </authorList>
    </citation>
    <scope>NUCLEOTIDE SEQUENCE [LARGE SCALE GENOMIC DNA]</scope>
    <source>
        <strain evidence="2 3">DSM 15388</strain>
    </source>
</reference>
<name>A0A4R3I608_9GAMM</name>
<dbReference type="AlphaFoldDB" id="A0A4R3I608"/>
<comment type="caution">
    <text evidence="2">The sequence shown here is derived from an EMBL/GenBank/DDBJ whole genome shotgun (WGS) entry which is preliminary data.</text>
</comment>
<accession>A0A4R3I608</accession>
<evidence type="ECO:0000259" key="1">
    <source>
        <dbReference type="Pfam" id="PF00144"/>
    </source>
</evidence>